<keyword evidence="3 7" id="KW-0592">Phosphate transport</keyword>
<reference evidence="9 10" key="1">
    <citation type="journal article" date="2014" name="BMC Genomics">
        <title>Comparative genome sequencing reveals chemotype-specific gene clusters in the toxigenic black mold Stachybotrys.</title>
        <authorList>
            <person name="Semeiks J."/>
            <person name="Borek D."/>
            <person name="Otwinowski Z."/>
            <person name="Grishin N.V."/>
        </authorList>
    </citation>
    <scope>NUCLEOTIDE SEQUENCE [LARGE SCALE GENOMIC DNA]</scope>
    <source>
        <strain evidence="10">CBS 109288 / IBT 7711</strain>
    </source>
</reference>
<evidence type="ECO:0000256" key="2">
    <source>
        <dbReference type="ARBA" id="ARBA00022448"/>
    </source>
</evidence>
<dbReference type="GO" id="GO:0016020">
    <property type="term" value="C:membrane"/>
    <property type="evidence" value="ECO:0007669"/>
    <property type="project" value="UniProtKB-SubCell"/>
</dbReference>
<evidence type="ECO:0000313" key="10">
    <source>
        <dbReference type="Proteomes" id="UP000028045"/>
    </source>
</evidence>
<keyword evidence="2 7" id="KW-0813">Transport</keyword>
<keyword evidence="10" id="KW-1185">Reference proteome</keyword>
<feature type="transmembrane region" description="Helical" evidence="7">
    <location>
        <begin position="215"/>
        <end position="238"/>
    </location>
</feature>
<keyword evidence="4 7" id="KW-0812">Transmembrane</keyword>
<protein>
    <recommendedName>
        <fullName evidence="7">Phosphate transporter</fullName>
    </recommendedName>
</protein>
<evidence type="ECO:0000256" key="1">
    <source>
        <dbReference type="ARBA" id="ARBA00004141"/>
    </source>
</evidence>
<feature type="transmembrane region" description="Helical" evidence="7">
    <location>
        <begin position="575"/>
        <end position="597"/>
    </location>
</feature>
<keyword evidence="6 7" id="KW-0472">Membrane</keyword>
<sequence>MSGFPQYDWVLAITTIALCGSAFGNGANDVANAYATSVAARSLTMPQVGVLSVVTEFFGAVVLGSRVTGTIKNDIIDINRFVDSPSVLMLVMGCAEIASATWLLLATKVGFPVSTTQTVVGALVGAGIASQAQVAWSWRDGSVSQVAASWAIAPLIAAGFSAILFATLKFAILERSNSFERALRAIPFYLAFTGAILALFITIEAPGAPSLEELGSGTVAGIILGVFFGVLAIAYIFFVPYFHRVVVKNDVRMRPWHIPLGPLLWKDDPWLYFPGKGDSIVLDYYESAHDAEPASEDLKKSPHHDGAGELLPETAIEKKAHGSDGLPDSPARTDEGAPATTTGAEMHNTTQTAAATLEDVERGKTTTIRRRVVKPEPEERWLQPTRHLPIYNPKRVANTVKYVLLQGVSRDCVTHASQQLASVHSKAKRYDNRVEHLWTYAQVASAMMMSIAHGSNDVANAVGPWVASYGVFRTGVVDEDSETPIWILVVAGFLLGAGFWFMGHHIIKALGNKLTQLSPTRGFAMELGAAITVLVASRLGLPVSTTQCLTGAVVGVALMNFDVGAVNWRQLAWIFGGWVLTLPAAGLIAGLLTVMALNAPQFNNP</sequence>
<feature type="transmembrane region" description="Helical" evidence="7">
    <location>
        <begin position="48"/>
        <end position="67"/>
    </location>
</feature>
<name>A0A084ALA2_STACB</name>
<evidence type="ECO:0000256" key="6">
    <source>
        <dbReference type="ARBA" id="ARBA00023136"/>
    </source>
</evidence>
<feature type="transmembrane region" description="Helical" evidence="7">
    <location>
        <begin position="118"/>
        <end position="138"/>
    </location>
</feature>
<dbReference type="HOGENOM" id="CLU_015355_3_0_1"/>
<organism evidence="9 10">
    <name type="scientific">Stachybotrys chartarum (strain CBS 109288 / IBT 7711)</name>
    <name type="common">Toxic black mold</name>
    <name type="synonym">Stilbospora chartarum</name>
    <dbReference type="NCBI Taxonomy" id="1280523"/>
    <lineage>
        <taxon>Eukaryota</taxon>
        <taxon>Fungi</taxon>
        <taxon>Dikarya</taxon>
        <taxon>Ascomycota</taxon>
        <taxon>Pezizomycotina</taxon>
        <taxon>Sordariomycetes</taxon>
        <taxon>Hypocreomycetidae</taxon>
        <taxon>Hypocreales</taxon>
        <taxon>Stachybotryaceae</taxon>
        <taxon>Stachybotrys</taxon>
    </lineage>
</organism>
<feature type="transmembrane region" description="Helical" evidence="7">
    <location>
        <begin position="6"/>
        <end position="27"/>
    </location>
</feature>
<feature type="region of interest" description="Disordered" evidence="8">
    <location>
        <begin position="320"/>
        <end position="349"/>
    </location>
</feature>
<feature type="transmembrane region" description="Helical" evidence="7">
    <location>
        <begin position="185"/>
        <end position="203"/>
    </location>
</feature>
<dbReference type="PANTHER" id="PTHR11101">
    <property type="entry name" value="PHOSPHATE TRANSPORTER"/>
    <property type="match status" value="1"/>
</dbReference>
<evidence type="ECO:0000256" key="5">
    <source>
        <dbReference type="ARBA" id="ARBA00022989"/>
    </source>
</evidence>
<dbReference type="InterPro" id="IPR001204">
    <property type="entry name" value="Phos_transporter"/>
</dbReference>
<dbReference type="PANTHER" id="PTHR11101:SF55">
    <property type="entry name" value="PHOSPHATE TRANSPORTER"/>
    <property type="match status" value="1"/>
</dbReference>
<accession>A0A084ALA2</accession>
<dbReference type="GO" id="GO:0005315">
    <property type="term" value="F:phosphate transmembrane transporter activity"/>
    <property type="evidence" value="ECO:0007669"/>
    <property type="project" value="InterPro"/>
</dbReference>
<evidence type="ECO:0000256" key="7">
    <source>
        <dbReference type="RuleBase" id="RU363058"/>
    </source>
</evidence>
<gene>
    <name evidence="9" type="ORF">S7711_08898</name>
</gene>
<dbReference type="AlphaFoldDB" id="A0A084ALA2"/>
<dbReference type="Proteomes" id="UP000028045">
    <property type="component" value="Unassembled WGS sequence"/>
</dbReference>
<evidence type="ECO:0000313" key="9">
    <source>
        <dbReference type="EMBL" id="KEY66081.1"/>
    </source>
</evidence>
<dbReference type="EMBL" id="KL648672">
    <property type="protein sequence ID" value="KEY66081.1"/>
    <property type="molecule type" value="Genomic_DNA"/>
</dbReference>
<keyword evidence="5 7" id="KW-1133">Transmembrane helix</keyword>
<proteinExistence type="inferred from homology"/>
<comment type="subcellular location">
    <subcellularLocation>
        <location evidence="1 7">Membrane</location>
        <topology evidence="1 7">Multi-pass membrane protein</topology>
    </subcellularLocation>
</comment>
<feature type="transmembrane region" description="Helical" evidence="7">
    <location>
        <begin position="485"/>
        <end position="502"/>
    </location>
</feature>
<comment type="function">
    <text evidence="7">Sodium-phosphate symporter.</text>
</comment>
<evidence type="ECO:0000256" key="3">
    <source>
        <dbReference type="ARBA" id="ARBA00022592"/>
    </source>
</evidence>
<evidence type="ECO:0000256" key="8">
    <source>
        <dbReference type="SAM" id="MobiDB-lite"/>
    </source>
</evidence>
<dbReference type="GO" id="GO:0035435">
    <property type="term" value="P:phosphate ion transmembrane transport"/>
    <property type="evidence" value="ECO:0007669"/>
    <property type="project" value="TreeGrafter"/>
</dbReference>
<feature type="transmembrane region" description="Helical" evidence="7">
    <location>
        <begin position="549"/>
        <end position="568"/>
    </location>
</feature>
<dbReference type="OrthoDB" id="260807at2759"/>
<feature type="transmembrane region" description="Helical" evidence="7">
    <location>
        <begin position="87"/>
        <end position="106"/>
    </location>
</feature>
<dbReference type="Pfam" id="PF01384">
    <property type="entry name" value="PHO4"/>
    <property type="match status" value="1"/>
</dbReference>
<evidence type="ECO:0000256" key="4">
    <source>
        <dbReference type="ARBA" id="ARBA00022692"/>
    </source>
</evidence>
<feature type="compositionally biased region" description="Polar residues" evidence="8">
    <location>
        <begin position="339"/>
        <end position="349"/>
    </location>
</feature>
<feature type="transmembrane region" description="Helical" evidence="7">
    <location>
        <begin position="150"/>
        <end position="173"/>
    </location>
</feature>
<comment type="similarity">
    <text evidence="7">Belongs to the inorganic phosphate transporter (PiT) (TC 2.A.20) family.</text>
</comment>